<feature type="transmembrane region" description="Helical" evidence="2">
    <location>
        <begin position="41"/>
        <end position="66"/>
    </location>
</feature>
<organism evidence="3">
    <name type="scientific">Anopheles sinensis</name>
    <name type="common">Mosquito</name>
    <dbReference type="NCBI Taxonomy" id="74873"/>
    <lineage>
        <taxon>Eukaryota</taxon>
        <taxon>Metazoa</taxon>
        <taxon>Ecdysozoa</taxon>
        <taxon>Arthropoda</taxon>
        <taxon>Hexapoda</taxon>
        <taxon>Insecta</taxon>
        <taxon>Pterygota</taxon>
        <taxon>Neoptera</taxon>
        <taxon>Endopterygota</taxon>
        <taxon>Diptera</taxon>
        <taxon>Nematocera</taxon>
        <taxon>Culicoidea</taxon>
        <taxon>Culicidae</taxon>
        <taxon>Anophelinae</taxon>
        <taxon>Anopheles</taxon>
    </lineage>
</organism>
<evidence type="ECO:0000256" key="2">
    <source>
        <dbReference type="SAM" id="Phobius"/>
    </source>
</evidence>
<keyword evidence="2" id="KW-0472">Membrane</keyword>
<gene>
    <name evidence="3" type="ORF">ZHAS_00018423</name>
</gene>
<proteinExistence type="predicted"/>
<evidence type="ECO:0000313" key="4">
    <source>
        <dbReference type="EnsemblMetazoa" id="ASIC018423-PA"/>
    </source>
</evidence>
<name>A0A084WJK3_ANOSI</name>
<evidence type="ECO:0000313" key="3">
    <source>
        <dbReference type="EMBL" id="KFB50397.1"/>
    </source>
</evidence>
<reference evidence="3 5" key="1">
    <citation type="journal article" date="2014" name="BMC Genomics">
        <title>Genome sequence of Anopheles sinensis provides insight into genetics basis of mosquito competence for malaria parasites.</title>
        <authorList>
            <person name="Zhou D."/>
            <person name="Zhang D."/>
            <person name="Ding G."/>
            <person name="Shi L."/>
            <person name="Hou Q."/>
            <person name="Ye Y."/>
            <person name="Xu Y."/>
            <person name="Zhou H."/>
            <person name="Xiong C."/>
            <person name="Li S."/>
            <person name="Yu J."/>
            <person name="Hong S."/>
            <person name="Yu X."/>
            <person name="Zou P."/>
            <person name="Chen C."/>
            <person name="Chang X."/>
            <person name="Wang W."/>
            <person name="Lv Y."/>
            <person name="Sun Y."/>
            <person name="Ma L."/>
            <person name="Shen B."/>
            <person name="Zhu C."/>
        </authorList>
    </citation>
    <scope>NUCLEOTIDE SEQUENCE [LARGE SCALE GENOMIC DNA]</scope>
</reference>
<dbReference type="AlphaFoldDB" id="A0A084WJK3"/>
<dbReference type="EMBL" id="ATLV01024037">
    <property type="status" value="NOT_ANNOTATED_CDS"/>
    <property type="molecule type" value="Genomic_DNA"/>
</dbReference>
<sequence>MYATTHECSRRSEEDSPRSSSRLTRSSGNNRMAYRSKQMTMHLISSSTALVFALLTVLISQCIVHVDSWVPDGQSKIRILYEMVSNDTMHRLVTEGKGNC</sequence>
<feature type="compositionally biased region" description="Low complexity" evidence="1">
    <location>
        <begin position="18"/>
        <end position="27"/>
    </location>
</feature>
<protein>
    <submittedName>
        <fullName evidence="3 4">Uncharacterized protein</fullName>
    </submittedName>
</protein>
<reference evidence="4" key="2">
    <citation type="submission" date="2020-05" db="UniProtKB">
        <authorList>
            <consortium name="EnsemblMetazoa"/>
        </authorList>
    </citation>
    <scope>IDENTIFICATION</scope>
</reference>
<dbReference type="Proteomes" id="UP000030765">
    <property type="component" value="Unassembled WGS sequence"/>
</dbReference>
<keyword evidence="2" id="KW-1133">Transmembrane helix</keyword>
<keyword evidence="2" id="KW-0812">Transmembrane</keyword>
<feature type="region of interest" description="Disordered" evidence="1">
    <location>
        <begin position="1"/>
        <end position="31"/>
    </location>
</feature>
<keyword evidence="5" id="KW-1185">Reference proteome</keyword>
<dbReference type="EMBL" id="KE525348">
    <property type="protein sequence ID" value="KFB50397.1"/>
    <property type="molecule type" value="Genomic_DNA"/>
</dbReference>
<feature type="compositionally biased region" description="Basic and acidic residues" evidence="1">
    <location>
        <begin position="7"/>
        <end position="17"/>
    </location>
</feature>
<dbReference type="VEuPathDB" id="VectorBase:ASIC018423"/>
<accession>A0A084WJK3</accession>
<dbReference type="EnsemblMetazoa" id="ASIC018423-RA">
    <property type="protein sequence ID" value="ASIC018423-PA"/>
    <property type="gene ID" value="ASIC018423"/>
</dbReference>
<evidence type="ECO:0000256" key="1">
    <source>
        <dbReference type="SAM" id="MobiDB-lite"/>
    </source>
</evidence>
<evidence type="ECO:0000313" key="5">
    <source>
        <dbReference type="Proteomes" id="UP000030765"/>
    </source>
</evidence>